<dbReference type="GO" id="GO:0004673">
    <property type="term" value="F:protein histidine kinase activity"/>
    <property type="evidence" value="ECO:0007669"/>
    <property type="project" value="UniProtKB-EC"/>
</dbReference>
<evidence type="ECO:0000256" key="4">
    <source>
        <dbReference type="ARBA" id="ARBA00022553"/>
    </source>
</evidence>
<feature type="domain" description="Histidine kinase" evidence="12">
    <location>
        <begin position="259"/>
        <end position="458"/>
    </location>
</feature>
<evidence type="ECO:0000259" key="12">
    <source>
        <dbReference type="PROSITE" id="PS50109"/>
    </source>
</evidence>
<dbReference type="EC" id="2.7.13.3" evidence="3"/>
<gene>
    <name evidence="14" type="ORF">ABV408_14420</name>
</gene>
<keyword evidence="4" id="KW-0597">Phosphoprotein</keyword>
<evidence type="ECO:0000256" key="1">
    <source>
        <dbReference type="ARBA" id="ARBA00000085"/>
    </source>
</evidence>
<evidence type="ECO:0000313" key="14">
    <source>
        <dbReference type="EMBL" id="XCJ78621.1"/>
    </source>
</evidence>
<dbReference type="SMART" id="SM00387">
    <property type="entry name" value="HATPase_c"/>
    <property type="match status" value="1"/>
</dbReference>
<dbReference type="EMBL" id="CP159578">
    <property type="protein sequence ID" value="XCJ78621.1"/>
    <property type="molecule type" value="Genomic_DNA"/>
</dbReference>
<dbReference type="Pfam" id="PF02518">
    <property type="entry name" value="HATPase_c"/>
    <property type="match status" value="1"/>
</dbReference>
<dbReference type="PANTHER" id="PTHR45436:SF5">
    <property type="entry name" value="SENSOR HISTIDINE KINASE TRCS"/>
    <property type="match status" value="1"/>
</dbReference>
<evidence type="ECO:0000256" key="11">
    <source>
        <dbReference type="SAM" id="Phobius"/>
    </source>
</evidence>
<evidence type="ECO:0000259" key="13">
    <source>
        <dbReference type="PROSITE" id="PS50885"/>
    </source>
</evidence>
<organism evidence="14">
    <name type="scientific">Salinicola endophyticus</name>
    <dbReference type="NCBI Taxonomy" id="1949083"/>
    <lineage>
        <taxon>Bacteria</taxon>
        <taxon>Pseudomonadati</taxon>
        <taxon>Pseudomonadota</taxon>
        <taxon>Gammaproteobacteria</taxon>
        <taxon>Oceanospirillales</taxon>
        <taxon>Halomonadaceae</taxon>
        <taxon>Salinicola</taxon>
    </lineage>
</organism>
<evidence type="ECO:0000256" key="10">
    <source>
        <dbReference type="ARBA" id="ARBA00023136"/>
    </source>
</evidence>
<evidence type="ECO:0000256" key="2">
    <source>
        <dbReference type="ARBA" id="ARBA00004370"/>
    </source>
</evidence>
<protein>
    <recommendedName>
        <fullName evidence="3">histidine kinase</fullName>
        <ecNumber evidence="3">2.7.13.3</ecNumber>
    </recommendedName>
</protein>
<dbReference type="InterPro" id="IPR050428">
    <property type="entry name" value="TCS_sensor_his_kinase"/>
</dbReference>
<keyword evidence="5" id="KW-0808">Transferase</keyword>
<dbReference type="InterPro" id="IPR013727">
    <property type="entry name" value="2CSK_N"/>
</dbReference>
<name>A0AB74UDG2_9GAMM</name>
<evidence type="ECO:0000256" key="8">
    <source>
        <dbReference type="ARBA" id="ARBA00022989"/>
    </source>
</evidence>
<comment type="catalytic activity">
    <reaction evidence="1">
        <text>ATP + protein L-histidine = ADP + protein N-phospho-L-histidine.</text>
        <dbReference type="EC" id="2.7.13.3"/>
    </reaction>
</comment>
<feature type="transmembrane region" description="Helical" evidence="11">
    <location>
        <begin position="21"/>
        <end position="46"/>
    </location>
</feature>
<evidence type="ECO:0000256" key="7">
    <source>
        <dbReference type="ARBA" id="ARBA00022777"/>
    </source>
</evidence>
<dbReference type="PANTHER" id="PTHR45436">
    <property type="entry name" value="SENSOR HISTIDINE KINASE YKOH"/>
    <property type="match status" value="1"/>
</dbReference>
<evidence type="ECO:0000256" key="9">
    <source>
        <dbReference type="ARBA" id="ARBA00023012"/>
    </source>
</evidence>
<dbReference type="PROSITE" id="PS50109">
    <property type="entry name" value="HIS_KIN"/>
    <property type="match status" value="1"/>
</dbReference>
<dbReference type="PROSITE" id="PS50885">
    <property type="entry name" value="HAMP"/>
    <property type="match status" value="1"/>
</dbReference>
<accession>A0AB74UDG2</accession>
<dbReference type="PRINTS" id="PR00344">
    <property type="entry name" value="BCTRLSENSOR"/>
</dbReference>
<dbReference type="GO" id="GO:0005886">
    <property type="term" value="C:plasma membrane"/>
    <property type="evidence" value="ECO:0007669"/>
    <property type="project" value="TreeGrafter"/>
</dbReference>
<sequence>MSASLLSRLARGRHRLYCAPLGTRLLLASLVLVVVLLPLAGFGLTYNFRESATASFDSRLESQLNALLAGIQIDGMGQHLRLNRSLGDARFERVYSGWYWQVTDEGDLTLTSRSLWDQRLPTPTPENGVNVFAITGPRDEPLRMIERDIRVPGHPKVIRVALAGSTRELDREVGRFERLLIISLATFAVLLLAGLALQMRWGLAPLRRMSANLRAVEEGEAERLDTQLPAELEELALAMNSVLERDRRLIERGRAAAGNLAHALKTPVSVLKTLAERFPAEQRQPINTELARIDDAVRHHLARASAAGGLAFAGRVTIAEAIAPVVQGLSRLAERRGVHFEARIDPTATARIDPQDLQELVGNLLENALRWAETRVIFVVRRVEHGVRLQVEDDGPGMTRAQSESALARGVRLDTSAAGSGLGLAIVEDLMALYGGELTLDRASLGGLAADVWLPASPVSAQLEKSG</sequence>
<feature type="domain" description="HAMP" evidence="13">
    <location>
        <begin position="200"/>
        <end position="251"/>
    </location>
</feature>
<evidence type="ECO:0000256" key="3">
    <source>
        <dbReference type="ARBA" id="ARBA00012438"/>
    </source>
</evidence>
<evidence type="ECO:0000256" key="5">
    <source>
        <dbReference type="ARBA" id="ARBA00022679"/>
    </source>
</evidence>
<dbReference type="InterPro" id="IPR036890">
    <property type="entry name" value="HATPase_C_sf"/>
</dbReference>
<keyword evidence="7 14" id="KW-0418">Kinase</keyword>
<comment type="subcellular location">
    <subcellularLocation>
        <location evidence="2">Membrane</location>
    </subcellularLocation>
</comment>
<dbReference type="SUPFAM" id="SSF55874">
    <property type="entry name" value="ATPase domain of HSP90 chaperone/DNA topoisomerase II/histidine kinase"/>
    <property type="match status" value="1"/>
</dbReference>
<dbReference type="RefSeq" id="WP_353979598.1">
    <property type="nucleotide sequence ID" value="NZ_CP159578.1"/>
</dbReference>
<keyword evidence="10 11" id="KW-0472">Membrane</keyword>
<dbReference type="GO" id="GO:0000160">
    <property type="term" value="P:phosphorelay signal transduction system"/>
    <property type="evidence" value="ECO:0007669"/>
    <property type="project" value="UniProtKB-KW"/>
</dbReference>
<dbReference type="InterPro" id="IPR005467">
    <property type="entry name" value="His_kinase_dom"/>
</dbReference>
<feature type="transmembrane region" description="Helical" evidence="11">
    <location>
        <begin position="179"/>
        <end position="199"/>
    </location>
</feature>
<evidence type="ECO:0000256" key="6">
    <source>
        <dbReference type="ARBA" id="ARBA00022692"/>
    </source>
</evidence>
<dbReference type="AlphaFoldDB" id="A0AB74UDG2"/>
<keyword evidence="8 11" id="KW-1133">Transmembrane helix</keyword>
<keyword evidence="9" id="KW-0902">Two-component regulatory system</keyword>
<dbReference type="Gene3D" id="1.10.287.130">
    <property type="match status" value="1"/>
</dbReference>
<dbReference type="InterPro" id="IPR003594">
    <property type="entry name" value="HATPase_dom"/>
</dbReference>
<reference evidence="14" key="1">
    <citation type="submission" date="2024-06" db="EMBL/GenBank/DDBJ databases">
        <title>Complete genome of Salinicola endophyticus HNIBRBA4755.</title>
        <authorList>
            <person name="Shin S.Y."/>
            <person name="Kang H."/>
            <person name="Song J."/>
        </authorList>
    </citation>
    <scope>NUCLEOTIDE SEQUENCE</scope>
    <source>
        <strain evidence="14">HNIBRBA4755</strain>
    </source>
</reference>
<proteinExistence type="predicted"/>
<dbReference type="Pfam" id="PF08521">
    <property type="entry name" value="2CSK_N"/>
    <property type="match status" value="1"/>
</dbReference>
<dbReference type="InterPro" id="IPR003660">
    <property type="entry name" value="HAMP_dom"/>
</dbReference>
<dbReference type="Gene3D" id="3.30.565.10">
    <property type="entry name" value="Histidine kinase-like ATPase, C-terminal domain"/>
    <property type="match status" value="1"/>
</dbReference>
<keyword evidence="6 11" id="KW-0812">Transmembrane</keyword>
<dbReference type="InterPro" id="IPR004358">
    <property type="entry name" value="Sig_transdc_His_kin-like_C"/>
</dbReference>